<dbReference type="PANTHER" id="PTHR10366:SF564">
    <property type="entry name" value="STEROL-4-ALPHA-CARBOXYLATE 3-DEHYDROGENASE, DECARBOXYLATING"/>
    <property type="match status" value="1"/>
</dbReference>
<evidence type="ECO:0000313" key="5">
    <source>
        <dbReference type="Proteomes" id="UP000001351"/>
    </source>
</evidence>
<dbReference type="eggNOG" id="COG0451">
    <property type="taxonomic scope" value="Bacteria"/>
</dbReference>
<protein>
    <submittedName>
        <fullName evidence="4">NAD-dependent epimerase/dehydratase family protein</fullName>
    </submittedName>
</protein>
<dbReference type="OrthoDB" id="9774199at2"/>
<accession>E3FDY4</accession>
<evidence type="ECO:0000256" key="1">
    <source>
        <dbReference type="ARBA" id="ARBA00023002"/>
    </source>
</evidence>
<dbReference type="Pfam" id="PF01370">
    <property type="entry name" value="Epimerase"/>
    <property type="match status" value="1"/>
</dbReference>
<dbReference type="SUPFAM" id="SSF51735">
    <property type="entry name" value="NAD(P)-binding Rossmann-fold domains"/>
    <property type="match status" value="1"/>
</dbReference>
<dbReference type="PANTHER" id="PTHR10366">
    <property type="entry name" value="NAD DEPENDENT EPIMERASE/DEHYDRATASE"/>
    <property type="match status" value="1"/>
</dbReference>
<dbReference type="Gene3D" id="3.40.50.720">
    <property type="entry name" value="NAD(P)-binding Rossmann-like Domain"/>
    <property type="match status" value="1"/>
</dbReference>
<dbReference type="InterPro" id="IPR036291">
    <property type="entry name" value="NAD(P)-bd_dom_sf"/>
</dbReference>
<dbReference type="EMBL" id="CP002271">
    <property type="protein sequence ID" value="ADO71399.1"/>
    <property type="molecule type" value="Genomic_DNA"/>
</dbReference>
<evidence type="ECO:0000259" key="3">
    <source>
        <dbReference type="Pfam" id="PF01370"/>
    </source>
</evidence>
<dbReference type="KEGG" id="sur:STAUR_3609"/>
<comment type="similarity">
    <text evidence="2">Belongs to the NAD(P)-dependent epimerase/dehydratase family. Dihydroflavonol-4-reductase subfamily.</text>
</comment>
<feature type="domain" description="NAD-dependent epimerase/dehydratase" evidence="3">
    <location>
        <begin position="8"/>
        <end position="249"/>
    </location>
</feature>
<dbReference type="RefSeq" id="WP_013375831.1">
    <property type="nucleotide sequence ID" value="NC_014623.1"/>
</dbReference>
<dbReference type="AlphaFoldDB" id="E3FDY4"/>
<dbReference type="InterPro" id="IPR001509">
    <property type="entry name" value="Epimerase_deHydtase"/>
</dbReference>
<gene>
    <name evidence="4" type="ordered locus">STAUR_3609</name>
</gene>
<keyword evidence="1" id="KW-0560">Oxidoreductase</keyword>
<dbReference type="STRING" id="378806.STAUR_3609"/>
<dbReference type="Proteomes" id="UP000001351">
    <property type="component" value="Chromosome"/>
</dbReference>
<evidence type="ECO:0000313" key="4">
    <source>
        <dbReference type="EMBL" id="ADO71399.1"/>
    </source>
</evidence>
<name>E3FDY4_STIAD</name>
<evidence type="ECO:0000256" key="2">
    <source>
        <dbReference type="ARBA" id="ARBA00023445"/>
    </source>
</evidence>
<organism evidence="4 5">
    <name type="scientific">Stigmatella aurantiaca (strain DW4/3-1)</name>
    <dbReference type="NCBI Taxonomy" id="378806"/>
    <lineage>
        <taxon>Bacteria</taxon>
        <taxon>Pseudomonadati</taxon>
        <taxon>Myxococcota</taxon>
        <taxon>Myxococcia</taxon>
        <taxon>Myxococcales</taxon>
        <taxon>Cystobacterineae</taxon>
        <taxon>Archangiaceae</taxon>
        <taxon>Stigmatella</taxon>
    </lineage>
</organism>
<dbReference type="FunFam" id="3.40.50.720:FF:000336">
    <property type="entry name" value="Aldehyde reductase"/>
    <property type="match status" value="1"/>
</dbReference>
<dbReference type="CDD" id="cd05227">
    <property type="entry name" value="AR_SDR_e"/>
    <property type="match status" value="1"/>
</dbReference>
<reference evidence="4 5" key="1">
    <citation type="journal article" date="2011" name="Mol. Biol. Evol.">
        <title>Comparative genomic analysis of fruiting body formation in Myxococcales.</title>
        <authorList>
            <person name="Huntley S."/>
            <person name="Hamann N."/>
            <person name="Wegener-Feldbrugge S."/>
            <person name="Treuner-Lange A."/>
            <person name="Kube M."/>
            <person name="Reinhardt R."/>
            <person name="Klages S."/>
            <person name="Muller R."/>
            <person name="Ronning C.M."/>
            <person name="Nierman W.C."/>
            <person name="Sogaard-Andersen L."/>
        </authorList>
    </citation>
    <scope>NUCLEOTIDE SEQUENCE [LARGE SCALE GENOMIC DNA]</scope>
    <source>
        <strain evidence="4 5">DW4/3-1</strain>
    </source>
</reference>
<sequence length="362" mass="39809">MQTDEKTVLVTGASGFVAMQCIVQLLQKGYRVRGTVRSIQRSARVLEVVRKHVDVSGGRLTLVQADLGSDEGWQQAVDGCTWVLHVASPVPTTPPKNPDEVIVPARDGTLRVLKAAAKAHVKRVVMTSSTAAILYGHPRDGMRTYDEKDWSLLTSEVGPYERSKTIAERAAWDFVAHLPEPERFELTVINPGVILGPVPDKDFSVSGEVVRKLLTREMPGCPDLGWAMTDVRDVADAHIAAMTIPEAAGQRFIVALEHASMLQIAQILSRHFGPRGFKVPTRRLPNWVLKIVALFDKTAALAVNELGKRQDVSSERARKVLGWKPRSLETMVVDMAESMIQCGAIPMPHKRLAPAKRVPQSS</sequence>
<dbReference type="HOGENOM" id="CLU_007383_9_2_7"/>
<proteinExistence type="inferred from homology"/>
<keyword evidence="5" id="KW-1185">Reference proteome</keyword>
<dbReference type="InterPro" id="IPR050425">
    <property type="entry name" value="NAD(P)_dehydrat-like"/>
</dbReference>
<dbReference type="GO" id="GO:0016616">
    <property type="term" value="F:oxidoreductase activity, acting on the CH-OH group of donors, NAD or NADP as acceptor"/>
    <property type="evidence" value="ECO:0007669"/>
    <property type="project" value="TreeGrafter"/>
</dbReference>